<evidence type="ECO:0000313" key="9">
    <source>
        <dbReference type="EMBL" id="CAG8650605.1"/>
    </source>
</evidence>
<comment type="similarity">
    <text evidence="1">Belongs to the ataxin-10 family.</text>
</comment>
<dbReference type="SUPFAM" id="SSF48371">
    <property type="entry name" value="ARM repeat"/>
    <property type="match status" value="2"/>
</dbReference>
<dbReference type="Pfam" id="PF09759">
    <property type="entry name" value="Atx10homo_assoc"/>
    <property type="match status" value="1"/>
</dbReference>
<organism evidence="9 10">
    <name type="scientific">Dentiscutata erythropus</name>
    <dbReference type="NCBI Taxonomy" id="1348616"/>
    <lineage>
        <taxon>Eukaryota</taxon>
        <taxon>Fungi</taxon>
        <taxon>Fungi incertae sedis</taxon>
        <taxon>Mucoromycota</taxon>
        <taxon>Glomeromycotina</taxon>
        <taxon>Glomeromycetes</taxon>
        <taxon>Diversisporales</taxon>
        <taxon>Gigasporaceae</taxon>
        <taxon>Dentiscutata</taxon>
    </lineage>
</organism>
<comment type="caution">
    <text evidence="9">The sequence shown here is derived from an EMBL/GenBank/DDBJ whole genome shotgun (WGS) entry which is preliminary data.</text>
</comment>
<protein>
    <recommendedName>
        <fullName evidence="5">Ataxin-10 homolog</fullName>
    </recommendedName>
    <alternativeName>
        <fullName evidence="6">Copper transport protein 86</fullName>
    </alternativeName>
</protein>
<evidence type="ECO:0000313" key="10">
    <source>
        <dbReference type="Proteomes" id="UP000789405"/>
    </source>
</evidence>
<name>A0A9N9DX87_9GLOM</name>
<evidence type="ECO:0000256" key="4">
    <source>
        <dbReference type="ARBA" id="ARBA00044746"/>
    </source>
</evidence>
<dbReference type="GO" id="GO:0005829">
    <property type="term" value="C:cytosol"/>
    <property type="evidence" value="ECO:0007669"/>
    <property type="project" value="TreeGrafter"/>
</dbReference>
<feature type="domain" description="Ataxin-10" evidence="8">
    <location>
        <begin position="286"/>
        <end position="383"/>
    </location>
</feature>
<dbReference type="InterPro" id="IPR011989">
    <property type="entry name" value="ARM-like"/>
</dbReference>
<sequence>MIEKVLWYCLSQPESGDNTQYITTIRSGIQALSNFITGNKLIQEFVWSDFMCRNESNDLLSKLAGHNDSTVLTGCLVLIHNCIFESESRRYFFDDRFNEIFQGYAIFDRAETLLEDESTQNFELIYAIFARITESDLFPLLFDSLNLSSSGQSLTRRQITLLKLLDSNLFSSDSIDISLPTCIYLLQIFDTICPQVIFSMQQVGIIDRENQPQVVEDTVILYTGLVLLLQCFGKLSQDENDKIRECLFKGGIIASTLLDQADKTFPRATKAMLSPLQQGISEFAYIKRDIIKVIGNMAYNNSFVQDEVRRLGGIPLILNQCNIDDNNPYIREHAIFALRNLLINNSENQKLVKELEPIAPVQTDVLSEIGIRAELEDGGKIKLTTDSNKM</sequence>
<accession>A0A9N9DX87</accession>
<dbReference type="OrthoDB" id="379794at2759"/>
<dbReference type="Gene3D" id="1.25.10.10">
    <property type="entry name" value="Leucine-rich Repeat Variant"/>
    <property type="match status" value="1"/>
</dbReference>
<proteinExistence type="inferred from homology"/>
<evidence type="ECO:0000259" key="8">
    <source>
        <dbReference type="Pfam" id="PF09759"/>
    </source>
</evidence>
<dbReference type="AlphaFoldDB" id="A0A9N9DX87"/>
<dbReference type="InterPro" id="IPR016024">
    <property type="entry name" value="ARM-type_fold"/>
</dbReference>
<dbReference type="InterPro" id="IPR000225">
    <property type="entry name" value="Armadillo"/>
</dbReference>
<feature type="repeat" description="ARM" evidence="7">
    <location>
        <begin position="312"/>
        <end position="354"/>
    </location>
</feature>
<dbReference type="EMBL" id="CAJVPY010005794">
    <property type="protein sequence ID" value="CAG8650605.1"/>
    <property type="molecule type" value="Genomic_DNA"/>
</dbReference>
<keyword evidence="2" id="KW-0132">Cell division</keyword>
<dbReference type="InterPro" id="IPR051374">
    <property type="entry name" value="Ataxin-10/CTR86_families"/>
</dbReference>
<evidence type="ECO:0000256" key="7">
    <source>
        <dbReference type="PROSITE-ProRule" id="PRU00259"/>
    </source>
</evidence>
<dbReference type="Proteomes" id="UP000789405">
    <property type="component" value="Unassembled WGS sequence"/>
</dbReference>
<reference evidence="9" key="1">
    <citation type="submission" date="2021-06" db="EMBL/GenBank/DDBJ databases">
        <authorList>
            <person name="Kallberg Y."/>
            <person name="Tangrot J."/>
            <person name="Rosling A."/>
        </authorList>
    </citation>
    <scope>NUCLEOTIDE SEQUENCE</scope>
    <source>
        <strain evidence="9">MA453B</strain>
    </source>
</reference>
<evidence type="ECO:0000256" key="2">
    <source>
        <dbReference type="ARBA" id="ARBA00022618"/>
    </source>
</evidence>
<dbReference type="GO" id="GO:0051301">
    <property type="term" value="P:cell division"/>
    <property type="evidence" value="ECO:0007669"/>
    <property type="project" value="UniProtKB-KW"/>
</dbReference>
<gene>
    <name evidence="9" type="ORF">DERYTH_LOCUS10163</name>
</gene>
<keyword evidence="10" id="KW-1185">Reference proteome</keyword>
<evidence type="ECO:0000256" key="5">
    <source>
        <dbReference type="ARBA" id="ARBA00044801"/>
    </source>
</evidence>
<evidence type="ECO:0000256" key="1">
    <source>
        <dbReference type="ARBA" id="ARBA00008384"/>
    </source>
</evidence>
<keyword evidence="3" id="KW-0131">Cell cycle</keyword>
<dbReference type="PROSITE" id="PS50176">
    <property type="entry name" value="ARM_REPEAT"/>
    <property type="match status" value="1"/>
</dbReference>
<dbReference type="PANTHER" id="PTHR13255">
    <property type="entry name" value="ATAXIN-10"/>
    <property type="match status" value="1"/>
</dbReference>
<evidence type="ECO:0000256" key="3">
    <source>
        <dbReference type="ARBA" id="ARBA00023306"/>
    </source>
</evidence>
<comment type="function">
    <text evidence="4">May play a role in the regulation of cytokinesis.</text>
</comment>
<dbReference type="PANTHER" id="PTHR13255:SF0">
    <property type="entry name" value="ATAXIN-10"/>
    <property type="match status" value="1"/>
</dbReference>
<dbReference type="InterPro" id="IPR019156">
    <property type="entry name" value="Ataxin-10_domain"/>
</dbReference>
<evidence type="ECO:0000256" key="6">
    <source>
        <dbReference type="ARBA" id="ARBA00044805"/>
    </source>
</evidence>